<dbReference type="GO" id="GO:0005737">
    <property type="term" value="C:cytoplasm"/>
    <property type="evidence" value="ECO:0007669"/>
    <property type="project" value="UniProtKB-SubCell"/>
</dbReference>
<keyword evidence="7" id="KW-0547">Nucleotide-binding</keyword>
<evidence type="ECO:0000259" key="18">
    <source>
        <dbReference type="SMART" id="SM00382"/>
    </source>
</evidence>
<keyword evidence="11" id="KW-0653">Protein transport</keyword>
<dbReference type="PANTHER" id="PTHR15184:SF81">
    <property type="entry name" value="FLAGELLUM-SPECIFIC ATP SYNTHASE"/>
    <property type="match status" value="1"/>
</dbReference>
<reference evidence="19 20" key="1">
    <citation type="submission" date="2018-12" db="EMBL/GenBank/DDBJ databases">
        <authorList>
            <person name="Chong R.A."/>
        </authorList>
    </citation>
    <scope>NUCLEOTIDE SEQUENCE [LARGE SCALE GENOMIC DNA]</scope>
    <source>
        <strain evidence="19 20">Tca</strain>
    </source>
</reference>
<keyword evidence="5" id="KW-0813">Transport</keyword>
<dbReference type="GO" id="GO:0044781">
    <property type="term" value="P:bacterial-type flagellum organization"/>
    <property type="evidence" value="ECO:0007669"/>
    <property type="project" value="UniProtKB-KW"/>
</dbReference>
<evidence type="ECO:0000256" key="4">
    <source>
        <dbReference type="ARBA" id="ARBA00020580"/>
    </source>
</evidence>
<dbReference type="PROSITE" id="PS00152">
    <property type="entry name" value="ATPASE_ALPHA_BETA"/>
    <property type="match status" value="1"/>
</dbReference>
<evidence type="ECO:0000256" key="11">
    <source>
        <dbReference type="ARBA" id="ARBA00022927"/>
    </source>
</evidence>
<dbReference type="FunFam" id="3.40.50.12240:FF:000002">
    <property type="entry name" value="Flagellum-specific ATP synthase FliI"/>
    <property type="match status" value="1"/>
</dbReference>
<dbReference type="Pfam" id="PF18269">
    <property type="entry name" value="T3SS_ATPase_C"/>
    <property type="match status" value="1"/>
</dbReference>
<sequence length="457" mass="51165">MLHRFDKWMYKIRAFSHRIKNFSKISQYGYVTSYTGSVLEIEGIFFPVGSQCMIEVQCHSQEICYVLAEIIGFKKNTMFAILLKDVSGLFFGAKVYPKCTDNNIHFLGKMLPIGYNLLGRVIDCFGNPLDGLNKIKTEVYTDINQFHIINPFKRAPIDSILDTGIRSINALLTIGKGQRIGLFAGSGVGKSVLLGMISKFTDSDVVVIGLIGERSREVKEFIDDLINSVNMNKIIVVVAPASAPSVSKIQAALYTVCIAEYFRDRGKSVLLIFDSLTRFAMAHREIALSLGEIPSSKGYPPSVLSKLLFFIERCGTGKHNETGTISAFYTILTEEEGLIDPVADTARSILDGHIVLSRSYAESGYYPAINIEKSISRTMFNLVNKEHFKKACYIKQLISSYNRNIDLINIGAYVHGTDVILDHSIKLWPKLLTFLTQNMHEKSSYHSSYQQLIKIIG</sequence>
<dbReference type="SMART" id="SM00382">
    <property type="entry name" value="AAA"/>
    <property type="match status" value="1"/>
</dbReference>
<dbReference type="GO" id="GO:0005524">
    <property type="term" value="F:ATP binding"/>
    <property type="evidence" value="ECO:0007669"/>
    <property type="project" value="UniProtKB-KW"/>
</dbReference>
<keyword evidence="6" id="KW-0963">Cytoplasm</keyword>
<evidence type="ECO:0000256" key="7">
    <source>
        <dbReference type="ARBA" id="ARBA00022741"/>
    </source>
</evidence>
<dbReference type="InterPro" id="IPR020003">
    <property type="entry name" value="ATPase_a/bsu_AS"/>
</dbReference>
<dbReference type="InterPro" id="IPR040627">
    <property type="entry name" value="T3SS_ATPase_C"/>
</dbReference>
<evidence type="ECO:0000256" key="6">
    <source>
        <dbReference type="ARBA" id="ARBA00022490"/>
    </source>
</evidence>
<dbReference type="GO" id="GO:0030254">
    <property type="term" value="P:protein secretion by the type III secretion system"/>
    <property type="evidence" value="ECO:0007669"/>
    <property type="project" value="InterPro"/>
</dbReference>
<dbReference type="GO" id="GO:0046933">
    <property type="term" value="F:proton-transporting ATP synthase activity, rotational mechanism"/>
    <property type="evidence" value="ECO:0007669"/>
    <property type="project" value="TreeGrafter"/>
</dbReference>
<name>A0A4D6YLS8_9GAMM</name>
<comment type="similarity">
    <text evidence="2">Belongs to the ATPase alpha/beta chains family.</text>
</comment>
<evidence type="ECO:0000256" key="8">
    <source>
        <dbReference type="ARBA" id="ARBA00022781"/>
    </source>
</evidence>
<comment type="function">
    <text evidence="17">Probable catalytic subunit of a protein translocase for flagellum-specific export, or a proton translocase involved in local circuits at the flagellum. May be involved in a specialized protein export pathway that proceeds without signal peptide cleavage.</text>
</comment>
<keyword evidence="9" id="KW-1005">Bacterial flagellum biogenesis</keyword>
<dbReference type="SUPFAM" id="SSF52540">
    <property type="entry name" value="P-loop containing nucleoside triphosphate hydrolases"/>
    <property type="match status" value="1"/>
</dbReference>
<dbReference type="EC" id="7.1.2.2" evidence="3"/>
<evidence type="ECO:0000313" key="19">
    <source>
        <dbReference type="EMBL" id="QCI26618.1"/>
    </source>
</evidence>
<evidence type="ECO:0000256" key="15">
    <source>
        <dbReference type="ARBA" id="ARBA00023310"/>
    </source>
</evidence>
<evidence type="ECO:0000256" key="12">
    <source>
        <dbReference type="ARBA" id="ARBA00022967"/>
    </source>
</evidence>
<dbReference type="GO" id="GO:0016887">
    <property type="term" value="F:ATP hydrolysis activity"/>
    <property type="evidence" value="ECO:0007669"/>
    <property type="project" value="InterPro"/>
</dbReference>
<comment type="catalytic activity">
    <reaction evidence="16">
        <text>ATP + H2O + cellular proteinSide 1 = ADP + phosphate + cellular proteinSide 2.</text>
        <dbReference type="EC" id="7.4.2.8"/>
    </reaction>
</comment>
<dbReference type="EMBL" id="CP034852">
    <property type="protein sequence ID" value="QCI26618.1"/>
    <property type="molecule type" value="Genomic_DNA"/>
</dbReference>
<keyword evidence="15" id="KW-0066">ATP synthesis</keyword>
<keyword evidence="20" id="KW-1185">Reference proteome</keyword>
<evidence type="ECO:0000256" key="3">
    <source>
        <dbReference type="ARBA" id="ARBA00012473"/>
    </source>
</evidence>
<keyword evidence="8" id="KW-0375">Hydrogen ion transport</keyword>
<dbReference type="InterPro" id="IPR005714">
    <property type="entry name" value="ATPase_T3SS_FliI/YscN"/>
</dbReference>
<gene>
    <name evidence="19" type="ORF">D9V80_00335</name>
</gene>
<evidence type="ECO:0000313" key="20">
    <source>
        <dbReference type="Proteomes" id="UP000298782"/>
    </source>
</evidence>
<evidence type="ECO:0000256" key="14">
    <source>
        <dbReference type="ARBA" id="ARBA00023225"/>
    </source>
</evidence>
<dbReference type="CDD" id="cd01136">
    <property type="entry name" value="ATPase_flagellum-secretory_path_III"/>
    <property type="match status" value="1"/>
</dbReference>
<evidence type="ECO:0000256" key="2">
    <source>
        <dbReference type="ARBA" id="ARBA00008936"/>
    </source>
</evidence>
<dbReference type="PANTHER" id="PTHR15184">
    <property type="entry name" value="ATP SYNTHASE"/>
    <property type="match status" value="1"/>
</dbReference>
<accession>A0A4D6YLS8</accession>
<keyword evidence="13" id="KW-0406">Ion transport</keyword>
<dbReference type="AlphaFoldDB" id="A0A4D6YLS8"/>
<evidence type="ECO:0000256" key="9">
    <source>
        <dbReference type="ARBA" id="ARBA00022795"/>
    </source>
</evidence>
<keyword evidence="10" id="KW-0067">ATP-binding</keyword>
<evidence type="ECO:0000256" key="1">
    <source>
        <dbReference type="ARBA" id="ARBA00004496"/>
    </source>
</evidence>
<reference evidence="19 20" key="2">
    <citation type="submission" date="2019-05" db="EMBL/GenBank/DDBJ databases">
        <title>Genome evolution of the obligate endosymbiont Buchnera aphidicola.</title>
        <authorList>
            <person name="Moran N.A."/>
        </authorList>
    </citation>
    <scope>NUCLEOTIDE SEQUENCE [LARGE SCALE GENOMIC DNA]</scope>
    <source>
        <strain evidence="19 20">Tca</strain>
    </source>
</reference>
<dbReference type="GO" id="GO:0030257">
    <property type="term" value="C:type III protein secretion system complex"/>
    <property type="evidence" value="ECO:0007669"/>
    <property type="project" value="InterPro"/>
</dbReference>
<dbReference type="Pfam" id="PF00006">
    <property type="entry name" value="ATP-synt_ab"/>
    <property type="match status" value="1"/>
</dbReference>
<dbReference type="GO" id="GO:0008564">
    <property type="term" value="F:protein-exporting ATPase activity"/>
    <property type="evidence" value="ECO:0007669"/>
    <property type="project" value="UniProtKB-EC"/>
</dbReference>
<dbReference type="InterPro" id="IPR050053">
    <property type="entry name" value="ATPase_alpha/beta_chains"/>
</dbReference>
<feature type="domain" description="AAA+ ATPase" evidence="18">
    <location>
        <begin position="176"/>
        <end position="361"/>
    </location>
</feature>
<dbReference type="OrthoDB" id="9148544at2"/>
<dbReference type="NCBIfam" id="TIGR01026">
    <property type="entry name" value="fliI_yscN"/>
    <property type="match status" value="1"/>
</dbReference>
<organism evidence="19 20">
    <name type="scientific">Buchnera aphidicola</name>
    <name type="common">Thelaxes californica</name>
    <dbReference type="NCBI Taxonomy" id="1315998"/>
    <lineage>
        <taxon>Bacteria</taxon>
        <taxon>Pseudomonadati</taxon>
        <taxon>Pseudomonadota</taxon>
        <taxon>Gammaproteobacteria</taxon>
        <taxon>Enterobacterales</taxon>
        <taxon>Erwiniaceae</taxon>
        <taxon>Buchnera</taxon>
    </lineage>
</organism>
<proteinExistence type="inferred from homology"/>
<dbReference type="InterPro" id="IPR003593">
    <property type="entry name" value="AAA+_ATPase"/>
</dbReference>
<evidence type="ECO:0000256" key="5">
    <source>
        <dbReference type="ARBA" id="ARBA00022448"/>
    </source>
</evidence>
<evidence type="ECO:0000256" key="16">
    <source>
        <dbReference type="ARBA" id="ARBA00034006"/>
    </source>
</evidence>
<evidence type="ECO:0000256" key="10">
    <source>
        <dbReference type="ARBA" id="ARBA00022840"/>
    </source>
</evidence>
<evidence type="ECO:0000256" key="17">
    <source>
        <dbReference type="ARBA" id="ARBA00037170"/>
    </source>
</evidence>
<dbReference type="Proteomes" id="UP000298782">
    <property type="component" value="Chromosome"/>
</dbReference>
<protein>
    <recommendedName>
        <fullName evidence="4">Flagellum-specific ATP synthase</fullName>
        <ecNumber evidence="3">7.1.2.2</ecNumber>
    </recommendedName>
</protein>
<dbReference type="InterPro" id="IPR000194">
    <property type="entry name" value="ATPase_F1/V1/A1_a/bsu_nucl-bd"/>
</dbReference>
<keyword evidence="12" id="KW-1278">Translocase</keyword>
<evidence type="ECO:0000256" key="13">
    <source>
        <dbReference type="ARBA" id="ARBA00023065"/>
    </source>
</evidence>
<keyword evidence="14" id="KW-1006">Bacterial flagellum protein export</keyword>
<dbReference type="InterPro" id="IPR027417">
    <property type="entry name" value="P-loop_NTPase"/>
</dbReference>
<dbReference type="Gene3D" id="3.40.50.12240">
    <property type="match status" value="1"/>
</dbReference>
<dbReference type="RefSeq" id="WP_158353110.1">
    <property type="nucleotide sequence ID" value="NZ_CP034852.1"/>
</dbReference>
<comment type="subcellular location">
    <subcellularLocation>
        <location evidence="1">Cytoplasm</location>
    </subcellularLocation>
</comment>